<feature type="domain" description="PPE family C-terminal" evidence="4">
    <location>
        <begin position="312"/>
        <end position="383"/>
    </location>
</feature>
<dbReference type="InterPro" id="IPR038332">
    <property type="entry name" value="PPE_sf"/>
</dbReference>
<reference evidence="5 6" key="1">
    <citation type="submission" date="2017-01" db="EMBL/GenBank/DDBJ databases">
        <authorList>
            <consortium name="Urmite Genomes"/>
        </authorList>
    </citation>
    <scope>NUCLEOTIDE SEQUENCE [LARGE SCALE GENOMIC DNA]</scope>
    <source>
        <strain evidence="5 6">AB215</strain>
    </source>
</reference>
<name>A0A2U3PES1_9MYCO</name>
<feature type="region of interest" description="Disordered" evidence="2">
    <location>
        <begin position="376"/>
        <end position="416"/>
    </location>
</feature>
<evidence type="ECO:0000313" key="6">
    <source>
        <dbReference type="Proteomes" id="UP000240424"/>
    </source>
</evidence>
<feature type="domain" description="PPE" evidence="3">
    <location>
        <begin position="2"/>
        <end position="164"/>
    </location>
</feature>
<dbReference type="Pfam" id="PF00823">
    <property type="entry name" value="PPE"/>
    <property type="match status" value="1"/>
</dbReference>
<evidence type="ECO:0000256" key="2">
    <source>
        <dbReference type="SAM" id="MobiDB-lite"/>
    </source>
</evidence>
<dbReference type="Pfam" id="PF12484">
    <property type="entry name" value="PPE-SVP"/>
    <property type="match status" value="1"/>
</dbReference>
<dbReference type="EMBL" id="FUEZ01000004">
    <property type="protein sequence ID" value="SPM42266.1"/>
    <property type="molecule type" value="Genomic_DNA"/>
</dbReference>
<dbReference type="GO" id="GO:0052572">
    <property type="term" value="P:response to host immune response"/>
    <property type="evidence" value="ECO:0007669"/>
    <property type="project" value="TreeGrafter"/>
</dbReference>
<dbReference type="InterPro" id="IPR000030">
    <property type="entry name" value="PPE_dom"/>
</dbReference>
<evidence type="ECO:0000259" key="3">
    <source>
        <dbReference type="Pfam" id="PF00823"/>
    </source>
</evidence>
<accession>A0A2U3PES1</accession>
<gene>
    <name evidence="5" type="ORF">MNAB215_4486</name>
</gene>
<evidence type="ECO:0000313" key="5">
    <source>
        <dbReference type="EMBL" id="SPM42266.1"/>
    </source>
</evidence>
<dbReference type="STRING" id="1841861.GCA_900157365_02806"/>
<sequence>MDFGIYPPEINSGRMYAGPGSGPLLAAARAWAALADELYAAAGAYQSVVSGLSAEVWTGPASASMAAAAGPFVQWLSGTAAQAAETATQAIAAVAAYETAYAMTVPPPVIAANRSLLAALVATNFLGQNTAAIAATEAQYAEMWAQDAAAMYTYAGSSAATSVLTAFASPRQNINPGGQAAQTTAVTQATGTSAGSTQQTLSAVPTTLEGLATAAPSAAPSSSLDNLSNLIAIFLDAPASVAGLLSDLPLAIVAGPVDLPFGIGGTLTGLHADEIVSGWEGVAPWPGTGQAPVQEFPAPLLDLRSGTVPTFSAGLGNSGTVGALSVPSAWTTAAPEIRPLAMALPVTCVDPAVAAPVEAGSSTTLSDLGLAGMTGRAMAGPSSSGGSTGGTTTGAPVTTRIGNPPAPGDGDVGHPRPRIVVTGIALKIREITKLRDEGELTEEDYTELKNRLLGH</sequence>
<dbReference type="InterPro" id="IPR022171">
    <property type="entry name" value="PPE_C"/>
</dbReference>
<keyword evidence="6" id="KW-1185">Reference proteome</keyword>
<dbReference type="PANTHER" id="PTHR46766:SF1">
    <property type="entry name" value="GLUTAMINE-RICH PROTEIN 2"/>
    <property type="match status" value="1"/>
</dbReference>
<evidence type="ECO:0000259" key="4">
    <source>
        <dbReference type="Pfam" id="PF12484"/>
    </source>
</evidence>
<dbReference type="Gene3D" id="1.20.1260.20">
    <property type="entry name" value="PPE superfamily"/>
    <property type="match status" value="1"/>
</dbReference>
<dbReference type="AlphaFoldDB" id="A0A2U3PES1"/>
<evidence type="ECO:0000256" key="1">
    <source>
        <dbReference type="ARBA" id="ARBA00010652"/>
    </source>
</evidence>
<proteinExistence type="inferred from homology"/>
<dbReference type="SUPFAM" id="SSF140459">
    <property type="entry name" value="PE/PPE dimer-like"/>
    <property type="match status" value="1"/>
</dbReference>
<organism evidence="5 6">
    <name type="scientific">Mycobacterium numidiamassiliense</name>
    <dbReference type="NCBI Taxonomy" id="1841861"/>
    <lineage>
        <taxon>Bacteria</taxon>
        <taxon>Bacillati</taxon>
        <taxon>Actinomycetota</taxon>
        <taxon>Actinomycetes</taxon>
        <taxon>Mycobacteriales</taxon>
        <taxon>Mycobacteriaceae</taxon>
        <taxon>Mycobacterium</taxon>
    </lineage>
</organism>
<dbReference type="OrthoDB" id="4760887at2"/>
<comment type="similarity">
    <text evidence="1">Belongs to the mycobacterial PPE family.</text>
</comment>
<protein>
    <submittedName>
        <fullName evidence="5">PPE family protein</fullName>
    </submittedName>
</protein>
<dbReference type="PANTHER" id="PTHR46766">
    <property type="entry name" value="GLUTAMINE-RICH PROTEIN 2"/>
    <property type="match status" value="1"/>
</dbReference>
<dbReference type="RefSeq" id="WP_077080742.1">
    <property type="nucleotide sequence ID" value="NZ_FUEZ01000004.1"/>
</dbReference>
<dbReference type="Proteomes" id="UP000240424">
    <property type="component" value="Unassembled WGS sequence"/>
</dbReference>
<dbReference type="FunFam" id="1.20.1260.20:FF:000001">
    <property type="entry name" value="PPE family protein PPE41"/>
    <property type="match status" value="1"/>
</dbReference>